<evidence type="ECO:0000313" key="3">
    <source>
        <dbReference type="Proteomes" id="UP001163731"/>
    </source>
</evidence>
<dbReference type="Proteomes" id="UP001163731">
    <property type="component" value="Unassembled WGS sequence"/>
</dbReference>
<accession>A0ABT3I1T8</accession>
<proteinExistence type="predicted"/>
<protein>
    <submittedName>
        <fullName evidence="2">Uncharacterized protein</fullName>
    </submittedName>
</protein>
<keyword evidence="1" id="KW-0175">Coiled coil</keyword>
<evidence type="ECO:0000256" key="1">
    <source>
        <dbReference type="SAM" id="Coils"/>
    </source>
</evidence>
<dbReference type="EMBL" id="JAPDHW010000013">
    <property type="protein sequence ID" value="MCW3170017.1"/>
    <property type="molecule type" value="Genomic_DNA"/>
</dbReference>
<dbReference type="RefSeq" id="WP_264751184.1">
    <property type="nucleotide sequence ID" value="NZ_JAPDHW010000013.1"/>
</dbReference>
<feature type="coiled-coil region" evidence="1">
    <location>
        <begin position="62"/>
        <end position="89"/>
    </location>
</feature>
<gene>
    <name evidence="2" type="ORF">OMO38_15945</name>
</gene>
<keyword evidence="3" id="KW-1185">Reference proteome</keyword>
<reference evidence="2" key="1">
    <citation type="submission" date="2022-10" db="EMBL/GenBank/DDBJ databases">
        <title>Chryseobacterium babae sp. nov. isolated from the gut of the beetle Oryctes rhinoceros, and Chryseobacterium kimseyorum sp. nov., isolated from a stick insect rearing cage.</title>
        <authorList>
            <person name="Shelomi M."/>
            <person name="Han C.-J."/>
            <person name="Chen W.-M."/>
            <person name="Chen H.-K."/>
            <person name="Liaw S.-J."/>
            <person name="Muhle E."/>
            <person name="Clermont D."/>
        </authorList>
    </citation>
    <scope>NUCLEOTIDE SEQUENCE</scope>
    <source>
        <strain evidence="2">09-1422</strain>
    </source>
</reference>
<evidence type="ECO:0000313" key="2">
    <source>
        <dbReference type="EMBL" id="MCW3170017.1"/>
    </source>
</evidence>
<organism evidence="2 3">
    <name type="scientific">Chryseobacterium kimseyorum</name>
    <dbReference type="NCBI Taxonomy" id="2984028"/>
    <lineage>
        <taxon>Bacteria</taxon>
        <taxon>Pseudomonadati</taxon>
        <taxon>Bacteroidota</taxon>
        <taxon>Flavobacteriia</taxon>
        <taxon>Flavobacteriales</taxon>
        <taxon>Weeksellaceae</taxon>
        <taxon>Chryseobacterium group</taxon>
        <taxon>Chryseobacterium</taxon>
    </lineage>
</organism>
<comment type="caution">
    <text evidence="2">The sequence shown here is derived from an EMBL/GenBank/DDBJ whole genome shotgun (WGS) entry which is preliminary data.</text>
</comment>
<name>A0ABT3I1T8_9FLAO</name>
<sequence length="182" mass="21366">MDIVKYIKQHTENLQNGLAHTSTEQRQDLKVTTLGFYALLPNFQEVVSKYIKIDFDIKQLISDIKNENVENYRKQCEKSNAEIDVYSEDYEEPEQLEIFILDAFENSVSETKNIESLVGLLIGVIDTLDYYENFSDEPEYWNDLLEKEVGFQNEILTILKTKGTFNTSIYQNRYENVEFSEL</sequence>